<dbReference type="InterPro" id="IPR011993">
    <property type="entry name" value="PH-like_dom_sf"/>
</dbReference>
<evidence type="ECO:0000313" key="4">
    <source>
        <dbReference type="Proteomes" id="UP000307440"/>
    </source>
</evidence>
<feature type="region of interest" description="Disordered" evidence="1">
    <location>
        <begin position="43"/>
        <end position="113"/>
    </location>
</feature>
<reference evidence="3 4" key="1">
    <citation type="journal article" date="2019" name="Nat. Ecol. Evol.">
        <title>Megaphylogeny resolves global patterns of mushroom evolution.</title>
        <authorList>
            <person name="Varga T."/>
            <person name="Krizsan K."/>
            <person name="Foldi C."/>
            <person name="Dima B."/>
            <person name="Sanchez-Garcia M."/>
            <person name="Sanchez-Ramirez S."/>
            <person name="Szollosi G.J."/>
            <person name="Szarkandi J.G."/>
            <person name="Papp V."/>
            <person name="Albert L."/>
            <person name="Andreopoulos W."/>
            <person name="Angelini C."/>
            <person name="Antonin V."/>
            <person name="Barry K.W."/>
            <person name="Bougher N.L."/>
            <person name="Buchanan P."/>
            <person name="Buyck B."/>
            <person name="Bense V."/>
            <person name="Catcheside P."/>
            <person name="Chovatia M."/>
            <person name="Cooper J."/>
            <person name="Damon W."/>
            <person name="Desjardin D."/>
            <person name="Finy P."/>
            <person name="Geml J."/>
            <person name="Haridas S."/>
            <person name="Hughes K."/>
            <person name="Justo A."/>
            <person name="Karasinski D."/>
            <person name="Kautmanova I."/>
            <person name="Kiss B."/>
            <person name="Kocsube S."/>
            <person name="Kotiranta H."/>
            <person name="LaButti K.M."/>
            <person name="Lechner B.E."/>
            <person name="Liimatainen K."/>
            <person name="Lipzen A."/>
            <person name="Lukacs Z."/>
            <person name="Mihaltcheva S."/>
            <person name="Morgado L.N."/>
            <person name="Niskanen T."/>
            <person name="Noordeloos M.E."/>
            <person name="Ohm R.A."/>
            <person name="Ortiz-Santana B."/>
            <person name="Ovrebo C."/>
            <person name="Racz N."/>
            <person name="Riley R."/>
            <person name="Savchenko A."/>
            <person name="Shiryaev A."/>
            <person name="Soop K."/>
            <person name="Spirin V."/>
            <person name="Szebenyi C."/>
            <person name="Tomsovsky M."/>
            <person name="Tulloss R.E."/>
            <person name="Uehling J."/>
            <person name="Grigoriev I.V."/>
            <person name="Vagvolgyi C."/>
            <person name="Papp T."/>
            <person name="Martin F.M."/>
            <person name="Miettinen O."/>
            <person name="Hibbett D.S."/>
            <person name="Nagy L.G."/>
        </authorList>
    </citation>
    <scope>NUCLEOTIDE SEQUENCE [LARGE SCALE GENOMIC DNA]</scope>
    <source>
        <strain evidence="3 4">CBS 121175</strain>
    </source>
</reference>
<feature type="compositionally biased region" description="Polar residues" evidence="1">
    <location>
        <begin position="73"/>
        <end position="82"/>
    </location>
</feature>
<feature type="signal peptide" evidence="2">
    <location>
        <begin position="1"/>
        <end position="19"/>
    </location>
</feature>
<evidence type="ECO:0000256" key="1">
    <source>
        <dbReference type="SAM" id="MobiDB-lite"/>
    </source>
</evidence>
<dbReference type="AlphaFoldDB" id="A0A5C3L8J1"/>
<dbReference type="PANTHER" id="PTHR38697:SF1">
    <property type="entry name" value="NUCLEAR PORE COMPLEX PROTEIN SIMILAR TO S. CEREVISIAE NUP2 (EUROFUNG)"/>
    <property type="match status" value="1"/>
</dbReference>
<dbReference type="EMBL" id="ML210199">
    <property type="protein sequence ID" value="TFK24548.1"/>
    <property type="molecule type" value="Genomic_DNA"/>
</dbReference>
<accession>A0A5C3L8J1</accession>
<organism evidence="3 4">
    <name type="scientific">Coprinopsis marcescibilis</name>
    <name type="common">Agaric fungus</name>
    <name type="synonym">Psathyrella marcescibilis</name>
    <dbReference type="NCBI Taxonomy" id="230819"/>
    <lineage>
        <taxon>Eukaryota</taxon>
        <taxon>Fungi</taxon>
        <taxon>Dikarya</taxon>
        <taxon>Basidiomycota</taxon>
        <taxon>Agaricomycotina</taxon>
        <taxon>Agaricomycetes</taxon>
        <taxon>Agaricomycetidae</taxon>
        <taxon>Agaricales</taxon>
        <taxon>Agaricineae</taxon>
        <taxon>Psathyrellaceae</taxon>
        <taxon>Coprinopsis</taxon>
    </lineage>
</organism>
<dbReference type="InterPro" id="IPR053074">
    <property type="entry name" value="NPC_Nucleoporin"/>
</dbReference>
<evidence type="ECO:0000313" key="3">
    <source>
        <dbReference type="EMBL" id="TFK24548.1"/>
    </source>
</evidence>
<dbReference type="Gene3D" id="2.30.29.30">
    <property type="entry name" value="Pleckstrin-homology domain (PH domain)/Phosphotyrosine-binding domain (PTB)"/>
    <property type="match status" value="1"/>
</dbReference>
<feature type="region of interest" description="Disordered" evidence="1">
    <location>
        <begin position="369"/>
        <end position="393"/>
    </location>
</feature>
<sequence length="541" mass="57044">MFPISDFNFVFCSIATVAATVGYAFTRKQNPGVTPALFAAQHGSENANGSRQTPSSSSSPSSPMVNVVEKVQQEAQASRSKQTSTTTFSATATANNTTATTTTPSRKRKVPHDGFDEPVHWLGIQNDCGYPHNLRNIYPNKRNKSQTPAVEAEEKEKEKEKTLNTIVQRADAFSVDCTMESAEPDTTLSAINQRAPECALTATATTDLVEGDESEALAETVETVGSPPVDPPRTPSPAPVPVAEAAPSSSLPAAPLTSARGFASSPSPFSTPAPAQPTVRAAFSPFAAAPKTPSPAPRASTSTVFGSTNSWMASTSTPPAFTSGARFGSNSSAGFGGFAAFAGSSSPFASVKKSGMGSSFREPNAVVQDVGGKSEESDDNEGTSGGAEETQDVHAISPALKAVASKVKAKGSSQHVTGEENEDVEQEIKGVKLFIKRGNKPFASGMVGHLKLLSDRKTLAERLLFRREPLWQVSMNVRVTAATRCVYDVEEGVMRITLKEPVVGGKEGSEVVIYALKPGRACSKQDFREFVEALVNNISKA</sequence>
<dbReference type="SUPFAM" id="SSF50729">
    <property type="entry name" value="PH domain-like"/>
    <property type="match status" value="1"/>
</dbReference>
<feature type="chain" id="PRO_5022706406" description="RanBD1 domain-containing protein" evidence="2">
    <location>
        <begin position="20"/>
        <end position="541"/>
    </location>
</feature>
<feature type="compositionally biased region" description="Low complexity" evidence="1">
    <location>
        <begin position="241"/>
        <end position="268"/>
    </location>
</feature>
<feature type="region of interest" description="Disordered" evidence="1">
    <location>
        <begin position="215"/>
        <end position="276"/>
    </location>
</feature>
<evidence type="ECO:0000256" key="2">
    <source>
        <dbReference type="SAM" id="SignalP"/>
    </source>
</evidence>
<dbReference type="Proteomes" id="UP000307440">
    <property type="component" value="Unassembled WGS sequence"/>
</dbReference>
<evidence type="ECO:0008006" key="5">
    <source>
        <dbReference type="Google" id="ProtNLM"/>
    </source>
</evidence>
<name>A0A5C3L8J1_COPMA</name>
<keyword evidence="2" id="KW-0732">Signal</keyword>
<dbReference type="STRING" id="230819.A0A5C3L8J1"/>
<feature type="compositionally biased region" description="Low complexity" evidence="1">
    <location>
        <begin position="83"/>
        <end position="103"/>
    </location>
</feature>
<feature type="compositionally biased region" description="Low complexity" evidence="1">
    <location>
        <begin position="54"/>
        <end position="63"/>
    </location>
</feature>
<feature type="compositionally biased region" description="Pro residues" evidence="1">
    <location>
        <begin position="228"/>
        <end position="240"/>
    </location>
</feature>
<protein>
    <recommendedName>
        <fullName evidence="5">RanBD1 domain-containing protein</fullName>
    </recommendedName>
</protein>
<feature type="compositionally biased region" description="Polar residues" evidence="1">
    <location>
        <begin position="43"/>
        <end position="53"/>
    </location>
</feature>
<dbReference type="PANTHER" id="PTHR38697">
    <property type="entry name" value="NUCLEAR PORE COMPLEX PROTEIN SIMILAR TO S. CEREVISIAE NUP2 (EUROFUNG)"/>
    <property type="match status" value="1"/>
</dbReference>
<keyword evidence="4" id="KW-1185">Reference proteome</keyword>
<feature type="region of interest" description="Disordered" evidence="1">
    <location>
        <begin position="139"/>
        <end position="160"/>
    </location>
</feature>
<proteinExistence type="predicted"/>
<gene>
    <name evidence="3" type="ORF">FA15DRAFT_414450</name>
</gene>
<dbReference type="OrthoDB" id="2357150at2759"/>